<dbReference type="Gene3D" id="2.30.130.10">
    <property type="entry name" value="PUA domain"/>
    <property type="match status" value="1"/>
</dbReference>
<dbReference type="KEGG" id="dka:DKAM_0585"/>
<dbReference type="RefSeq" id="WP_012608252.1">
    <property type="nucleotide sequence ID" value="NC_011766.1"/>
</dbReference>
<dbReference type="AlphaFoldDB" id="B8D480"/>
<dbReference type="EMBL" id="CP001140">
    <property type="protein sequence ID" value="ACL10911.1"/>
    <property type="molecule type" value="Genomic_DNA"/>
</dbReference>
<gene>
    <name evidence="2" type="ordered locus">DKAM_0585</name>
</gene>
<evidence type="ECO:0000313" key="3">
    <source>
        <dbReference type="Proteomes" id="UP000006903"/>
    </source>
</evidence>
<evidence type="ECO:0000259" key="1">
    <source>
        <dbReference type="Pfam" id="PF03657"/>
    </source>
</evidence>
<organism evidence="2 3">
    <name type="scientific">Desulfurococcus amylolyticus (strain DSM 18924 / JCM 16383 / VKM B-2413 / 1221n)</name>
    <name type="common">Desulfurococcus kamchatkensis</name>
    <dbReference type="NCBI Taxonomy" id="490899"/>
    <lineage>
        <taxon>Archaea</taxon>
        <taxon>Thermoproteota</taxon>
        <taxon>Thermoprotei</taxon>
        <taxon>Desulfurococcales</taxon>
        <taxon>Desulfurococcaceae</taxon>
        <taxon>Desulfurococcus</taxon>
    </lineage>
</organism>
<dbReference type="GeneID" id="7171757"/>
<sequence>MKGKIKFKTGRIGKTLYNRLYNLFKNTFNVNPEEYIGKVNRDELEYLCINDLCIIHSIIAGAGEFSTNTIYQGQWVATIVKGEITPSIPLVKKIYSSKGFRAAVLVGEKGVKAFLYGNDILLESIIEKYEPVDGLVSIVDSRDNEIIGFAKWNPRKKVFENIYDLGIYLRLLG</sequence>
<reference evidence="2 3" key="1">
    <citation type="journal article" date="2009" name="J. Bacteriol.">
        <title>Complete genome sequence of the anaerobic, protein-degrading hyperthermophilic crenarchaeon Desulfurococcus kamchatkensis.</title>
        <authorList>
            <person name="Ravin N.V."/>
            <person name="Mardanov A.V."/>
            <person name="Beletsky A.V."/>
            <person name="Kublanov I.V."/>
            <person name="Kolganova T.V."/>
            <person name="Lebedinsky A.V."/>
            <person name="Chernyh N.A."/>
            <person name="Bonch-Osmolovskaya E.A."/>
            <person name="Skryabin K.G."/>
        </authorList>
    </citation>
    <scope>NUCLEOTIDE SEQUENCE [LARGE SCALE GENOMIC DNA]</scope>
    <source>
        <strain evidence="3">DSM 18924 / JCM 16383 / VKM B-2413 / 1221n</strain>
    </source>
</reference>
<proteinExistence type="predicted"/>
<protein>
    <recommendedName>
        <fullName evidence="1">UPF0113 domain-containing protein</fullName>
    </recommendedName>
</protein>
<accession>B8D480</accession>
<dbReference type="STRING" id="490899.DKAM_0585"/>
<dbReference type="Proteomes" id="UP000006903">
    <property type="component" value="Chromosome"/>
</dbReference>
<dbReference type="GO" id="GO:0003723">
    <property type="term" value="F:RNA binding"/>
    <property type="evidence" value="ECO:0007669"/>
    <property type="project" value="InterPro"/>
</dbReference>
<dbReference type="InterPro" id="IPR005155">
    <property type="entry name" value="UPF0113_PUA"/>
</dbReference>
<dbReference type="HOGENOM" id="CLU_1582836_0_0_2"/>
<name>B8D480_DESA1</name>
<feature type="domain" description="UPF0113" evidence="1">
    <location>
        <begin position="104"/>
        <end position="170"/>
    </location>
</feature>
<dbReference type="InterPro" id="IPR036974">
    <property type="entry name" value="PUA_sf"/>
</dbReference>
<dbReference type="Pfam" id="PF03657">
    <property type="entry name" value="UPF0113"/>
    <property type="match status" value="1"/>
</dbReference>
<dbReference type="eggNOG" id="arCOG00993">
    <property type="taxonomic scope" value="Archaea"/>
</dbReference>
<evidence type="ECO:0000313" key="2">
    <source>
        <dbReference type="EMBL" id="ACL10911.1"/>
    </source>
</evidence>